<keyword evidence="7" id="KW-0961">Cell wall biogenesis/degradation</keyword>
<dbReference type="AlphaFoldDB" id="A0A514YDF7"/>
<reference evidence="10" key="2">
    <citation type="submission" date="2019-07" db="EMBL/GenBank/DDBJ databases">
        <title>Sequencing, Assembly and Annotation of the Mango Genome Cultivar 'Tommy Atkins'.</title>
        <authorList>
            <person name="Islas-Osuna M.A."/>
        </authorList>
    </citation>
    <scope>NUCLEOTIDE SEQUENCE</scope>
</reference>
<dbReference type="SUPFAM" id="SSF51126">
    <property type="entry name" value="Pectin lyase-like"/>
    <property type="match status" value="1"/>
</dbReference>
<dbReference type="GO" id="GO:0004650">
    <property type="term" value="F:polygalacturonase activity"/>
    <property type="evidence" value="ECO:0007669"/>
    <property type="project" value="UniProtKB-EC"/>
</dbReference>
<organism evidence="10">
    <name type="scientific">Mangifera indica</name>
    <name type="common">Mango</name>
    <dbReference type="NCBI Taxonomy" id="29780"/>
    <lineage>
        <taxon>Eukaryota</taxon>
        <taxon>Viridiplantae</taxon>
        <taxon>Streptophyta</taxon>
        <taxon>Embryophyta</taxon>
        <taxon>Tracheophyta</taxon>
        <taxon>Spermatophyta</taxon>
        <taxon>Magnoliopsida</taxon>
        <taxon>eudicotyledons</taxon>
        <taxon>Gunneridae</taxon>
        <taxon>Pentapetalae</taxon>
        <taxon>rosids</taxon>
        <taxon>malvids</taxon>
        <taxon>Sapindales</taxon>
        <taxon>Anacardiaceae</taxon>
        <taxon>Mangifera</taxon>
    </lineage>
</organism>
<evidence type="ECO:0000256" key="9">
    <source>
        <dbReference type="RuleBase" id="RU361169"/>
    </source>
</evidence>
<dbReference type="InterPro" id="IPR012334">
    <property type="entry name" value="Pectin_lyas_fold"/>
</dbReference>
<evidence type="ECO:0000256" key="7">
    <source>
        <dbReference type="ARBA" id="ARBA00023316"/>
    </source>
</evidence>
<dbReference type="InterPro" id="IPR006626">
    <property type="entry name" value="PbH1"/>
</dbReference>
<dbReference type="SMART" id="SM00710">
    <property type="entry name" value="PbH1"/>
    <property type="match status" value="6"/>
</dbReference>
<evidence type="ECO:0000256" key="6">
    <source>
        <dbReference type="ARBA" id="ARBA00023295"/>
    </source>
</evidence>
<protein>
    <submittedName>
        <fullName evidence="10">Polygalacturonase</fullName>
        <ecNumber evidence="10">3.2.1.15</ecNumber>
    </submittedName>
</protein>
<dbReference type="PROSITE" id="PS00502">
    <property type="entry name" value="POLYGALACTURONASE"/>
    <property type="match status" value="1"/>
</dbReference>
<dbReference type="EMBL" id="MK936576">
    <property type="protein sequence ID" value="QDK56820.1"/>
    <property type="molecule type" value="Genomic_DNA"/>
</dbReference>
<evidence type="ECO:0000256" key="3">
    <source>
        <dbReference type="ARBA" id="ARBA00022512"/>
    </source>
</evidence>
<dbReference type="PANTHER" id="PTHR31375">
    <property type="match status" value="1"/>
</dbReference>
<evidence type="ECO:0000313" key="10">
    <source>
        <dbReference type="EMBL" id="QDK56820.1"/>
    </source>
</evidence>
<comment type="similarity">
    <text evidence="2 9">Belongs to the glycosyl hydrolase 28 family.</text>
</comment>
<sequence length="361" mass="38432">MSYGAKPDGKTDSTQAFLEAWSWACKSANPAMIYIPEGTFFIGAAVFEGPCTSRIGFKIDGTIMAPSNYWKLGDSGHWILFSKVSGISIQGGIIDAKGSDFWECRRGGQNCPAGARSIAFSWSRNIVLNGLRSINSQIFHVALNHCNNVSIKNVQITAPEDSPNTDGIHMQASTGVTISSSNIATGDDCVSIGQGSKNVWIERVSCGPGHGISIGSLGDDKNEDGVEDITVTNSVFTETQNGVRIKSFPRESNGYAKNIIFKNLTMNNVHNPIIIDQNYCPDHKGCQQQNSGVTISGVTYSNIKGTSATAVAMKFDCLSGSPCSGIKLEDINLSYKGKSSSSYCKNAHGGGSGTVIPRSCL</sequence>
<dbReference type="GO" id="GO:0071555">
    <property type="term" value="P:cell wall organization"/>
    <property type="evidence" value="ECO:0007669"/>
    <property type="project" value="UniProtKB-KW"/>
</dbReference>
<name>A0A514YDF7_MANIN</name>
<dbReference type="Gene3D" id="2.160.20.10">
    <property type="entry name" value="Single-stranded right-handed beta-helix, Pectin lyase-like"/>
    <property type="match status" value="1"/>
</dbReference>
<evidence type="ECO:0000256" key="5">
    <source>
        <dbReference type="ARBA" id="ARBA00022801"/>
    </source>
</evidence>
<keyword evidence="3" id="KW-0134">Cell wall</keyword>
<reference evidence="10" key="1">
    <citation type="submission" date="2019-05" db="EMBL/GenBank/DDBJ databases">
        <authorList>
            <person name="Kuhn D.N."/>
        </authorList>
    </citation>
    <scope>NUCLEOTIDE SEQUENCE</scope>
</reference>
<dbReference type="FunFam" id="2.160.20.10:FF:000004">
    <property type="entry name" value="Pectin lyase-like superfamily protein"/>
    <property type="match status" value="1"/>
</dbReference>
<evidence type="ECO:0000256" key="4">
    <source>
        <dbReference type="ARBA" id="ARBA00022525"/>
    </source>
</evidence>
<dbReference type="InterPro" id="IPR011050">
    <property type="entry name" value="Pectin_lyase_fold/virulence"/>
</dbReference>
<evidence type="ECO:0000256" key="8">
    <source>
        <dbReference type="PROSITE-ProRule" id="PRU10052"/>
    </source>
</evidence>
<comment type="subcellular location">
    <subcellularLocation>
        <location evidence="1">Secreted</location>
        <location evidence="1">Cell wall</location>
    </subcellularLocation>
</comment>
<gene>
    <name evidence="10" type="primary">PG21-2</name>
</gene>
<proteinExistence type="inferred from homology"/>
<dbReference type="Pfam" id="PF00295">
    <property type="entry name" value="Glyco_hydro_28"/>
    <property type="match status" value="1"/>
</dbReference>
<dbReference type="InterPro" id="IPR000743">
    <property type="entry name" value="Glyco_hydro_28"/>
</dbReference>
<dbReference type="GO" id="GO:0005975">
    <property type="term" value="P:carbohydrate metabolic process"/>
    <property type="evidence" value="ECO:0007669"/>
    <property type="project" value="InterPro"/>
</dbReference>
<feature type="active site" evidence="8">
    <location>
        <position position="210"/>
    </location>
</feature>
<dbReference type="EC" id="3.2.1.15" evidence="10"/>
<accession>A0A514YDF7</accession>
<keyword evidence="4" id="KW-0964">Secreted</keyword>
<evidence type="ECO:0000256" key="1">
    <source>
        <dbReference type="ARBA" id="ARBA00004191"/>
    </source>
</evidence>
<keyword evidence="6 9" id="KW-0326">Glycosidase</keyword>
<keyword evidence="5 9" id="KW-0378">Hydrolase</keyword>
<evidence type="ECO:0000256" key="2">
    <source>
        <dbReference type="ARBA" id="ARBA00008834"/>
    </source>
</evidence>